<protein>
    <recommendedName>
        <fullName evidence="1">HTH luxR-type domain-containing protein</fullName>
    </recommendedName>
</protein>
<keyword evidence="3" id="KW-1185">Reference proteome</keyword>
<dbReference type="SUPFAM" id="SSF46894">
    <property type="entry name" value="C-terminal effector domain of the bipartite response regulators"/>
    <property type="match status" value="1"/>
</dbReference>
<feature type="domain" description="HTH luxR-type" evidence="1">
    <location>
        <begin position="246"/>
        <end position="303"/>
    </location>
</feature>
<dbReference type="Gene3D" id="1.10.10.10">
    <property type="entry name" value="Winged helix-like DNA-binding domain superfamily/Winged helix DNA-binding domain"/>
    <property type="match status" value="1"/>
</dbReference>
<dbReference type="SMART" id="SM00421">
    <property type="entry name" value="HTH_LUXR"/>
    <property type="match status" value="1"/>
</dbReference>
<evidence type="ECO:0000259" key="1">
    <source>
        <dbReference type="SMART" id="SM00421"/>
    </source>
</evidence>
<dbReference type="InterPro" id="IPR000792">
    <property type="entry name" value="Tscrpt_reg_LuxR_C"/>
</dbReference>
<proteinExistence type="predicted"/>
<evidence type="ECO:0000313" key="2">
    <source>
        <dbReference type="EMBL" id="GAA3027434.1"/>
    </source>
</evidence>
<evidence type="ECO:0000313" key="3">
    <source>
        <dbReference type="Proteomes" id="UP001501532"/>
    </source>
</evidence>
<accession>A0ABP6L0W2</accession>
<sequence>MSLQNLGLTPEQESVYRYLLRTPRADPAVAETELGIRVPVVLDELRALGLVDELLLPLPPAAAVDVLVRRKMERASRELARMEAAFDVVRDLAEEARRGRAVELVERLPDGLEVNRRISAMLDRSETMHAKPMPLSSTYSEEYARRYRRQLADGLVSRTIVGTAALDRPEQLAYARQMNSLGDLHRVSAEQYLPLLIIDRRIAFVRVAPGEPSVEAPTLLIRQPGIVAVLVELFDGLWSRAADLDGLELTAAEARVLRALAEHSKDEAAARALNMSLRKYRSHVADLMSRLGASSRFQAALRAKERGWL</sequence>
<dbReference type="PANTHER" id="PTHR34293:SF1">
    <property type="entry name" value="HTH-TYPE TRANSCRIPTIONAL REGULATOR TRMBL2"/>
    <property type="match status" value="1"/>
</dbReference>
<dbReference type="RefSeq" id="WP_234519296.1">
    <property type="nucleotide sequence ID" value="NZ_BAAAUF010000004.1"/>
</dbReference>
<dbReference type="InterPro" id="IPR016032">
    <property type="entry name" value="Sig_transdc_resp-reg_C-effctor"/>
</dbReference>
<dbReference type="InterPro" id="IPR036388">
    <property type="entry name" value="WH-like_DNA-bd_sf"/>
</dbReference>
<comment type="caution">
    <text evidence="2">The sequence shown here is derived from an EMBL/GenBank/DDBJ whole genome shotgun (WGS) entry which is preliminary data.</text>
</comment>
<reference evidence="3" key="1">
    <citation type="journal article" date="2019" name="Int. J. Syst. Evol. Microbiol.">
        <title>The Global Catalogue of Microorganisms (GCM) 10K type strain sequencing project: providing services to taxonomists for standard genome sequencing and annotation.</title>
        <authorList>
            <consortium name="The Broad Institute Genomics Platform"/>
            <consortium name="The Broad Institute Genome Sequencing Center for Infectious Disease"/>
            <person name="Wu L."/>
            <person name="Ma J."/>
        </authorList>
    </citation>
    <scope>NUCLEOTIDE SEQUENCE [LARGE SCALE GENOMIC DNA]</scope>
    <source>
        <strain evidence="3">JCM 9091</strain>
    </source>
</reference>
<organism evidence="2 3">
    <name type="scientific">Streptomyces glomeratus</name>
    <dbReference type="NCBI Taxonomy" id="284452"/>
    <lineage>
        <taxon>Bacteria</taxon>
        <taxon>Bacillati</taxon>
        <taxon>Actinomycetota</taxon>
        <taxon>Actinomycetes</taxon>
        <taxon>Kitasatosporales</taxon>
        <taxon>Streptomycetaceae</taxon>
        <taxon>Streptomyces</taxon>
    </lineage>
</organism>
<dbReference type="EMBL" id="BAAAUF010000004">
    <property type="protein sequence ID" value="GAA3027434.1"/>
    <property type="molecule type" value="Genomic_DNA"/>
</dbReference>
<dbReference type="PANTHER" id="PTHR34293">
    <property type="entry name" value="HTH-TYPE TRANSCRIPTIONAL REGULATOR TRMBL2"/>
    <property type="match status" value="1"/>
</dbReference>
<gene>
    <name evidence="2" type="ORF">GCM10010448_06840</name>
</gene>
<name>A0ABP6L0W2_9ACTN</name>
<dbReference type="Proteomes" id="UP001501532">
    <property type="component" value="Unassembled WGS sequence"/>
</dbReference>
<dbReference type="InterPro" id="IPR051797">
    <property type="entry name" value="TrmB-like"/>
</dbReference>